<reference evidence="10 11" key="1">
    <citation type="submission" date="2018-05" db="EMBL/GenBank/DDBJ databases">
        <title>Vibrio limimaris sp. nov., isolated from marine sediment.</title>
        <authorList>
            <person name="Li C.-M."/>
        </authorList>
    </citation>
    <scope>NUCLEOTIDE SEQUENCE [LARGE SCALE GENOMIC DNA]</scope>
    <source>
        <strain evidence="10 11">E4404</strain>
    </source>
</reference>
<dbReference type="InterPro" id="IPR038297">
    <property type="entry name" value="CcmH/CycL/NrfF/Ccl2_sf"/>
</dbReference>
<dbReference type="InterPro" id="IPR005616">
    <property type="entry name" value="CcmH/CycL/Ccl2/NrfF_N"/>
</dbReference>
<keyword evidence="11" id="KW-1185">Reference proteome</keyword>
<dbReference type="OrthoDB" id="9804975at2"/>
<comment type="similarity">
    <text evidence="1 7">Belongs to the CcmH/CycL/Ccl2/NrfF family.</text>
</comment>
<dbReference type="Proteomes" id="UP000245362">
    <property type="component" value="Unassembled WGS sequence"/>
</dbReference>
<evidence type="ECO:0000313" key="11">
    <source>
        <dbReference type="Proteomes" id="UP000245362"/>
    </source>
</evidence>
<keyword evidence="4 7" id="KW-0732">Signal</keyword>
<name>A0A2U3BE52_9VIBR</name>
<proteinExistence type="inferred from homology"/>
<evidence type="ECO:0000313" key="10">
    <source>
        <dbReference type="EMBL" id="PWI35076.1"/>
    </source>
</evidence>
<feature type="transmembrane region" description="Helical" evidence="7">
    <location>
        <begin position="102"/>
        <end position="126"/>
    </location>
</feature>
<evidence type="ECO:0000256" key="3">
    <source>
        <dbReference type="ARBA" id="ARBA00022723"/>
    </source>
</evidence>
<dbReference type="GO" id="GO:0017004">
    <property type="term" value="P:cytochrome complex assembly"/>
    <property type="evidence" value="ECO:0007669"/>
    <property type="project" value="UniProtKB-KW"/>
</dbReference>
<feature type="chain" id="PRO_5015368197" description="Cytochrome c-type biogenesis protein" evidence="7">
    <location>
        <begin position="24"/>
        <end position="162"/>
    </location>
</feature>
<keyword evidence="2 7" id="KW-0349">Heme</keyword>
<sequence>MRPVKCVLLMVSSWLIFSAFAQAAIDVYDFKTKHQEEQFKELTSTLRCPKCQNNTIGDSNSEIAQDLRQKVYEMTREGQSSEEIVQYMTDRYGNFVTYDPPFTLATAVLWFGPLLVVILGFTIMVMNSRKKTLSDQPQRQWDSEKEARLQDLLKDRQNGGKR</sequence>
<evidence type="ECO:0000256" key="7">
    <source>
        <dbReference type="RuleBase" id="RU364112"/>
    </source>
</evidence>
<evidence type="ECO:0000256" key="8">
    <source>
        <dbReference type="SAM" id="MobiDB-lite"/>
    </source>
</evidence>
<feature type="compositionally biased region" description="Basic and acidic residues" evidence="8">
    <location>
        <begin position="141"/>
        <end position="162"/>
    </location>
</feature>
<dbReference type="EMBL" id="QFWT01000001">
    <property type="protein sequence ID" value="PWI35076.1"/>
    <property type="molecule type" value="Genomic_DNA"/>
</dbReference>
<evidence type="ECO:0000256" key="4">
    <source>
        <dbReference type="ARBA" id="ARBA00022729"/>
    </source>
</evidence>
<evidence type="ECO:0000256" key="2">
    <source>
        <dbReference type="ARBA" id="ARBA00022617"/>
    </source>
</evidence>
<feature type="domain" description="CcmH/CycL/Ccl2/NrfF N-terminal" evidence="9">
    <location>
        <begin position="14"/>
        <end position="153"/>
    </location>
</feature>
<keyword evidence="5" id="KW-0201">Cytochrome c-type biogenesis</keyword>
<protein>
    <recommendedName>
        <fullName evidence="7">Cytochrome c-type biogenesis protein</fullName>
    </recommendedName>
</protein>
<organism evidence="10 11">
    <name type="scientific">Vibrio albus</name>
    <dbReference type="NCBI Taxonomy" id="2200953"/>
    <lineage>
        <taxon>Bacteria</taxon>
        <taxon>Pseudomonadati</taxon>
        <taxon>Pseudomonadota</taxon>
        <taxon>Gammaproteobacteria</taxon>
        <taxon>Vibrionales</taxon>
        <taxon>Vibrionaceae</taxon>
        <taxon>Vibrio</taxon>
    </lineage>
</organism>
<comment type="caution">
    <text evidence="10">The sequence shown here is derived from an EMBL/GenBank/DDBJ whole genome shotgun (WGS) entry which is preliminary data.</text>
</comment>
<evidence type="ECO:0000256" key="1">
    <source>
        <dbReference type="ARBA" id="ARBA00010342"/>
    </source>
</evidence>
<comment type="function">
    <text evidence="7">Possible subunit of a heme lyase.</text>
</comment>
<feature type="signal peptide" evidence="7">
    <location>
        <begin position="1"/>
        <end position="23"/>
    </location>
</feature>
<keyword evidence="3 7" id="KW-0479">Metal-binding</keyword>
<keyword evidence="6 7" id="KW-0408">Iron</keyword>
<dbReference type="FunFam" id="1.10.8.640:FF:000001">
    <property type="entry name" value="Cytochrome c-type biogenesis protein"/>
    <property type="match status" value="1"/>
</dbReference>
<dbReference type="GO" id="GO:0046872">
    <property type="term" value="F:metal ion binding"/>
    <property type="evidence" value="ECO:0007669"/>
    <property type="project" value="UniProtKB-KW"/>
</dbReference>
<dbReference type="RefSeq" id="WP_109318228.1">
    <property type="nucleotide sequence ID" value="NZ_QFWT01000001.1"/>
</dbReference>
<dbReference type="Pfam" id="PF03918">
    <property type="entry name" value="CcmH"/>
    <property type="match status" value="1"/>
</dbReference>
<evidence type="ECO:0000256" key="5">
    <source>
        <dbReference type="ARBA" id="ARBA00022748"/>
    </source>
</evidence>
<dbReference type="AlphaFoldDB" id="A0A2U3BE52"/>
<dbReference type="GO" id="GO:0005886">
    <property type="term" value="C:plasma membrane"/>
    <property type="evidence" value="ECO:0007669"/>
    <property type="project" value="TreeGrafter"/>
</dbReference>
<evidence type="ECO:0000256" key="6">
    <source>
        <dbReference type="ARBA" id="ARBA00023004"/>
    </source>
</evidence>
<gene>
    <name evidence="10" type="ORF">DI392_02010</name>
</gene>
<keyword evidence="7" id="KW-1133">Transmembrane helix</keyword>
<keyword evidence="7" id="KW-0812">Transmembrane</keyword>
<evidence type="ECO:0000259" key="9">
    <source>
        <dbReference type="Pfam" id="PF03918"/>
    </source>
</evidence>
<dbReference type="Gene3D" id="1.10.8.640">
    <property type="entry name" value="Cytochrome C biogenesis protein"/>
    <property type="match status" value="1"/>
</dbReference>
<feature type="region of interest" description="Disordered" evidence="8">
    <location>
        <begin position="133"/>
        <end position="162"/>
    </location>
</feature>
<dbReference type="PANTHER" id="PTHR47870">
    <property type="entry name" value="CYTOCHROME C-TYPE BIOGENESIS PROTEIN CCMH"/>
    <property type="match status" value="1"/>
</dbReference>
<dbReference type="CDD" id="cd16378">
    <property type="entry name" value="CcmH_N"/>
    <property type="match status" value="1"/>
</dbReference>
<dbReference type="PANTHER" id="PTHR47870:SF1">
    <property type="entry name" value="CYTOCHROME C-TYPE BIOGENESIS PROTEIN CCMH"/>
    <property type="match status" value="1"/>
</dbReference>
<keyword evidence="7" id="KW-0472">Membrane</keyword>
<accession>A0A2U3BE52</accession>
<dbReference type="InterPro" id="IPR051263">
    <property type="entry name" value="C-type_cytochrome_biogenesis"/>
</dbReference>